<proteinExistence type="predicted"/>
<feature type="coiled-coil region" evidence="1">
    <location>
        <begin position="250"/>
        <end position="284"/>
    </location>
</feature>
<keyword evidence="4" id="KW-1185">Reference proteome</keyword>
<gene>
    <name evidence="3" type="ORF">SNAT2548_LOCUS25495</name>
</gene>
<feature type="region of interest" description="Disordered" evidence="2">
    <location>
        <begin position="81"/>
        <end position="115"/>
    </location>
</feature>
<sequence length="753" mass="84617">MNCQKCGDECSMVESVATGRNAMKRICLHCNATDKSINRRCKKPLKPEMETEENKRLRLAAEAEKGRVAKLDAEEKKQWYRTEKAKRQASERSKKRTFGEGAVGSVEESRVQKEGQDEVDAFETFEVWAARQMTLGRYKSEEEAKDQWKLELQKPDAIVKRRRGQDLLASFKGLEARKGQEHQVGINLKQRADLSDGADVEGFEQEAVAKLRKASWKANLQHTKNLHSQDNDMDMEPLLNIAGDIEKARAAEAEQERIWLQELEEKLEKEKEERKQRAEEKKSQVKTYALEHVVFKNVSERSVRTISNCHDRANEQVELMQTELRQMMENTTDEAKNDAKQQVALARTSVVKVRELIAQQKALWEADLGKGEDVLGAADLAQKTAEMPGWVRAWLSDNEDVKEMKNKVTDLRKFVAKIKKATDAAQKEAKKNAKKLAKGKAAPKFQSKSCAQASSASAAQSSAPDSSKGWISHTSLKMGDGIGQEMTELFVADNMTDENCLWNVKEDILCKKDLPSAAVVIPEARGTAAKNSIVALDYYDSQKKWVQAQASKSKDDEIMSHYMITKGSVAQKVMSIMAGLLPEIKNLGLQTPESPALRDLLAPMFLHAPPASWKFYSNSEYGLPCLYFVLEGTLAITGVKAPEEISDEADSIYAALEDMTNKEWKAMYNTESGWTTFLVPGKACLIPSGHLFQLTSMEDRAIAVKLILTSEEAARKGIEFLRPWTRDMGKDQNSRKMLQFLEKSLDIVPLPGQ</sequence>
<name>A0A812S0J8_9DINO</name>
<organism evidence="3 4">
    <name type="scientific">Symbiodinium natans</name>
    <dbReference type="NCBI Taxonomy" id="878477"/>
    <lineage>
        <taxon>Eukaryota</taxon>
        <taxon>Sar</taxon>
        <taxon>Alveolata</taxon>
        <taxon>Dinophyceae</taxon>
        <taxon>Suessiales</taxon>
        <taxon>Symbiodiniaceae</taxon>
        <taxon>Symbiodinium</taxon>
    </lineage>
</organism>
<dbReference type="Proteomes" id="UP000604046">
    <property type="component" value="Unassembled WGS sequence"/>
</dbReference>
<feature type="compositionally biased region" description="Basic and acidic residues" evidence="2">
    <location>
        <begin position="81"/>
        <end position="92"/>
    </location>
</feature>
<protein>
    <recommendedName>
        <fullName evidence="5">JmjC domain-containing protein</fullName>
    </recommendedName>
</protein>
<evidence type="ECO:0000313" key="3">
    <source>
        <dbReference type="EMBL" id="CAE7459641.1"/>
    </source>
</evidence>
<accession>A0A812S0J8</accession>
<evidence type="ECO:0000256" key="2">
    <source>
        <dbReference type="SAM" id="MobiDB-lite"/>
    </source>
</evidence>
<reference evidence="3" key="1">
    <citation type="submission" date="2021-02" db="EMBL/GenBank/DDBJ databases">
        <authorList>
            <person name="Dougan E. K."/>
            <person name="Rhodes N."/>
            <person name="Thang M."/>
            <person name="Chan C."/>
        </authorList>
    </citation>
    <scope>NUCLEOTIDE SEQUENCE</scope>
</reference>
<dbReference type="EMBL" id="CAJNDS010002397">
    <property type="protein sequence ID" value="CAE7459641.1"/>
    <property type="molecule type" value="Genomic_DNA"/>
</dbReference>
<evidence type="ECO:0008006" key="5">
    <source>
        <dbReference type="Google" id="ProtNLM"/>
    </source>
</evidence>
<dbReference type="OrthoDB" id="448220at2759"/>
<comment type="caution">
    <text evidence="3">The sequence shown here is derived from an EMBL/GenBank/DDBJ whole genome shotgun (WGS) entry which is preliminary data.</text>
</comment>
<dbReference type="AlphaFoldDB" id="A0A812S0J8"/>
<evidence type="ECO:0000313" key="4">
    <source>
        <dbReference type="Proteomes" id="UP000604046"/>
    </source>
</evidence>
<keyword evidence="1" id="KW-0175">Coiled coil</keyword>
<evidence type="ECO:0000256" key="1">
    <source>
        <dbReference type="SAM" id="Coils"/>
    </source>
</evidence>